<reference evidence="4" key="2">
    <citation type="submission" date="2021-04" db="EMBL/GenBank/DDBJ databases">
        <authorList>
            <person name="Gilroy R."/>
        </authorList>
    </citation>
    <scope>NUCLEOTIDE SEQUENCE</scope>
    <source>
        <strain evidence="4">CHK193-4272</strain>
    </source>
</reference>
<dbReference type="EMBL" id="DXIE01000041">
    <property type="protein sequence ID" value="HIV62621.1"/>
    <property type="molecule type" value="Genomic_DNA"/>
</dbReference>
<evidence type="ECO:0000259" key="3">
    <source>
        <dbReference type="Pfam" id="PF23750"/>
    </source>
</evidence>
<evidence type="ECO:0000313" key="5">
    <source>
        <dbReference type="Proteomes" id="UP000886808"/>
    </source>
</evidence>
<protein>
    <recommendedName>
        <fullName evidence="3">Anti-sigma factor RsgI-like middle domain-containing protein</fullName>
    </recommendedName>
</protein>
<dbReference type="Proteomes" id="UP000886808">
    <property type="component" value="Unassembled WGS sequence"/>
</dbReference>
<evidence type="ECO:0000256" key="2">
    <source>
        <dbReference type="SAM" id="Phobius"/>
    </source>
</evidence>
<dbReference type="AlphaFoldDB" id="A0A9D1PK80"/>
<proteinExistence type="predicted"/>
<feature type="transmembrane region" description="Helical" evidence="2">
    <location>
        <begin position="36"/>
        <end position="55"/>
    </location>
</feature>
<dbReference type="InterPro" id="IPR055431">
    <property type="entry name" value="RsgI_M"/>
</dbReference>
<feature type="compositionally biased region" description="Low complexity" evidence="1">
    <location>
        <begin position="217"/>
        <end position="258"/>
    </location>
</feature>
<evidence type="ECO:0000313" key="4">
    <source>
        <dbReference type="EMBL" id="HIV62621.1"/>
    </source>
</evidence>
<sequence length="258" mass="29063">MQNKIKSAFDNIHVDDNLKNQTITFIQSKTHHKLNILRPICATFACLVLVGFGGYKAYFTPTSVISIDINPSIELDVNRFDKIISVDSYNSDGEILYNSLDIMFKNYDSAIDEILKNETVLNYLSDDELLSIAIIPIDENQGKNILEYVSNCTAQHQNMHCYSLNSDEVNNAHKLGLSYGKYKAYLQLQELGIELTSDEINQMSMREINDLISSVKQNSSQDTNQSTNSGKGQNCGQNNNQNNNGHHQYGNQNGHKNN</sequence>
<keyword evidence="2" id="KW-0812">Transmembrane</keyword>
<gene>
    <name evidence="4" type="ORF">H9746_07260</name>
</gene>
<accession>A0A9D1PK80</accession>
<evidence type="ECO:0000256" key="1">
    <source>
        <dbReference type="SAM" id="MobiDB-lite"/>
    </source>
</evidence>
<organism evidence="4 5">
    <name type="scientific">Candidatus Butyricicoccus avistercoris</name>
    <dbReference type="NCBI Taxonomy" id="2838518"/>
    <lineage>
        <taxon>Bacteria</taxon>
        <taxon>Bacillati</taxon>
        <taxon>Bacillota</taxon>
        <taxon>Clostridia</taxon>
        <taxon>Eubacteriales</taxon>
        <taxon>Butyricicoccaceae</taxon>
        <taxon>Butyricicoccus</taxon>
    </lineage>
</organism>
<keyword evidence="2" id="KW-0472">Membrane</keyword>
<dbReference type="Pfam" id="PF23750">
    <property type="entry name" value="RsgI_M"/>
    <property type="match status" value="1"/>
</dbReference>
<keyword evidence="2" id="KW-1133">Transmembrane helix</keyword>
<feature type="region of interest" description="Disordered" evidence="1">
    <location>
        <begin position="215"/>
        <end position="258"/>
    </location>
</feature>
<name>A0A9D1PK80_9FIRM</name>
<comment type="caution">
    <text evidence="4">The sequence shown here is derived from an EMBL/GenBank/DDBJ whole genome shotgun (WGS) entry which is preliminary data.</text>
</comment>
<reference evidence="4" key="1">
    <citation type="journal article" date="2021" name="PeerJ">
        <title>Extensive microbial diversity within the chicken gut microbiome revealed by metagenomics and culture.</title>
        <authorList>
            <person name="Gilroy R."/>
            <person name="Ravi A."/>
            <person name="Getino M."/>
            <person name="Pursley I."/>
            <person name="Horton D.L."/>
            <person name="Alikhan N.F."/>
            <person name="Baker D."/>
            <person name="Gharbi K."/>
            <person name="Hall N."/>
            <person name="Watson M."/>
            <person name="Adriaenssens E.M."/>
            <person name="Foster-Nyarko E."/>
            <person name="Jarju S."/>
            <person name="Secka A."/>
            <person name="Antonio M."/>
            <person name="Oren A."/>
            <person name="Chaudhuri R.R."/>
            <person name="La Ragione R."/>
            <person name="Hildebrand F."/>
            <person name="Pallen M.J."/>
        </authorList>
    </citation>
    <scope>NUCLEOTIDE SEQUENCE</scope>
    <source>
        <strain evidence="4">CHK193-4272</strain>
    </source>
</reference>
<feature type="domain" description="Anti-sigma factor RsgI-like middle" evidence="3">
    <location>
        <begin position="63"/>
        <end position="186"/>
    </location>
</feature>